<proteinExistence type="predicted"/>
<organism evidence="6 7">
    <name type="scientific">Silvibacterium bohemicum</name>
    <dbReference type="NCBI Taxonomy" id="1577686"/>
    <lineage>
        <taxon>Bacteria</taxon>
        <taxon>Pseudomonadati</taxon>
        <taxon>Acidobacteriota</taxon>
        <taxon>Terriglobia</taxon>
        <taxon>Terriglobales</taxon>
        <taxon>Acidobacteriaceae</taxon>
        <taxon>Silvibacterium</taxon>
    </lineage>
</organism>
<feature type="transmembrane region" description="Helical" evidence="5">
    <location>
        <begin position="100"/>
        <end position="125"/>
    </location>
</feature>
<evidence type="ECO:0000256" key="1">
    <source>
        <dbReference type="ARBA" id="ARBA00004141"/>
    </source>
</evidence>
<keyword evidence="2 5" id="KW-0812">Transmembrane</keyword>
<keyword evidence="3 5" id="KW-1133">Transmembrane helix</keyword>
<dbReference type="PANTHER" id="PTHR36926">
    <property type="entry name" value="COLICIN V PRODUCTION PROTEIN"/>
    <property type="match status" value="1"/>
</dbReference>
<dbReference type="GO" id="GO:0009403">
    <property type="term" value="P:toxin biosynthetic process"/>
    <property type="evidence" value="ECO:0007669"/>
    <property type="project" value="InterPro"/>
</dbReference>
<evidence type="ECO:0000256" key="5">
    <source>
        <dbReference type="SAM" id="Phobius"/>
    </source>
</evidence>
<dbReference type="InterPro" id="IPR052719">
    <property type="entry name" value="CvpA-like"/>
</dbReference>
<dbReference type="Proteomes" id="UP000538666">
    <property type="component" value="Unassembled WGS sequence"/>
</dbReference>
<dbReference type="PANTHER" id="PTHR36926:SF1">
    <property type="entry name" value="COLICIN V PRODUCTION PROTEIN"/>
    <property type="match status" value="1"/>
</dbReference>
<accession>A0A841JY88</accession>
<evidence type="ECO:0000313" key="7">
    <source>
        <dbReference type="Proteomes" id="UP000538666"/>
    </source>
</evidence>
<dbReference type="InterPro" id="IPR003825">
    <property type="entry name" value="Colicin-V_CvpA"/>
</dbReference>
<name>A0A841JY88_9BACT</name>
<keyword evidence="7" id="KW-1185">Reference proteome</keyword>
<protein>
    <submittedName>
        <fullName evidence="6">Membrane protein required for colicin V production</fullName>
    </submittedName>
</protein>
<gene>
    <name evidence="6" type="ORF">HNQ77_001890</name>
</gene>
<feature type="transmembrane region" description="Helical" evidence="5">
    <location>
        <begin position="28"/>
        <end position="45"/>
    </location>
</feature>
<dbReference type="AlphaFoldDB" id="A0A841JY88"/>
<evidence type="ECO:0000313" key="6">
    <source>
        <dbReference type="EMBL" id="MBB6143941.1"/>
    </source>
</evidence>
<comment type="caution">
    <text evidence="6">The sequence shown here is derived from an EMBL/GenBank/DDBJ whole genome shotgun (WGS) entry which is preliminary data.</text>
</comment>
<feature type="transmembrane region" description="Helical" evidence="5">
    <location>
        <begin position="65"/>
        <end position="85"/>
    </location>
</feature>
<reference evidence="6 7" key="1">
    <citation type="submission" date="2020-08" db="EMBL/GenBank/DDBJ databases">
        <title>Genomic Encyclopedia of Type Strains, Phase IV (KMG-IV): sequencing the most valuable type-strain genomes for metagenomic binning, comparative biology and taxonomic classification.</title>
        <authorList>
            <person name="Goeker M."/>
        </authorList>
    </citation>
    <scope>NUCLEOTIDE SEQUENCE [LARGE SCALE GENOMIC DNA]</scope>
    <source>
        <strain evidence="6 7">DSM 103733</strain>
    </source>
</reference>
<evidence type="ECO:0000256" key="3">
    <source>
        <dbReference type="ARBA" id="ARBA00022989"/>
    </source>
</evidence>
<sequence>MSLIDWLIVIILLVSVLSAAKKGFFLEVFSLAGVVLGLLLASWNYQKLLPWVARWIHNTPASEAISFIAIAMAVMILAGLLGRLVRWSVHSVGLGWADRIVGAVFGFVKGCVLITVAVLIVAAFLPQATWFRQSRLAPYFLTAAHQASIVTPSEFGARIRQGVTIIRNAQPPWLRPSAEALPGPPLYAPRLYLDKKELAEASAPPVS</sequence>
<dbReference type="Pfam" id="PF02674">
    <property type="entry name" value="Colicin_V"/>
    <property type="match status" value="1"/>
</dbReference>
<dbReference type="RefSeq" id="WP_050058499.1">
    <property type="nucleotide sequence ID" value="NZ_JACHEK010000003.1"/>
</dbReference>
<evidence type="ECO:0000256" key="4">
    <source>
        <dbReference type="ARBA" id="ARBA00023136"/>
    </source>
</evidence>
<evidence type="ECO:0000256" key="2">
    <source>
        <dbReference type="ARBA" id="ARBA00022692"/>
    </source>
</evidence>
<keyword evidence="4 5" id="KW-0472">Membrane</keyword>
<comment type="subcellular location">
    <subcellularLocation>
        <location evidence="1">Membrane</location>
        <topology evidence="1">Multi-pass membrane protein</topology>
    </subcellularLocation>
</comment>
<dbReference type="EMBL" id="JACHEK010000003">
    <property type="protein sequence ID" value="MBB6143941.1"/>
    <property type="molecule type" value="Genomic_DNA"/>
</dbReference>
<dbReference type="GO" id="GO:0016020">
    <property type="term" value="C:membrane"/>
    <property type="evidence" value="ECO:0007669"/>
    <property type="project" value="UniProtKB-SubCell"/>
</dbReference>